<accession>A0ABR1C0D6</accession>
<evidence type="ECO:0000313" key="3">
    <source>
        <dbReference type="Proteomes" id="UP001303046"/>
    </source>
</evidence>
<protein>
    <recommendedName>
        <fullName evidence="4">Gamma-tubulin complex component</fullName>
    </recommendedName>
</protein>
<organism evidence="2 3">
    <name type="scientific">Necator americanus</name>
    <name type="common">Human hookworm</name>
    <dbReference type="NCBI Taxonomy" id="51031"/>
    <lineage>
        <taxon>Eukaryota</taxon>
        <taxon>Metazoa</taxon>
        <taxon>Ecdysozoa</taxon>
        <taxon>Nematoda</taxon>
        <taxon>Chromadorea</taxon>
        <taxon>Rhabditida</taxon>
        <taxon>Rhabditina</taxon>
        <taxon>Rhabditomorpha</taxon>
        <taxon>Strongyloidea</taxon>
        <taxon>Ancylostomatidae</taxon>
        <taxon>Bunostominae</taxon>
        <taxon>Necator</taxon>
    </lineage>
</organism>
<gene>
    <name evidence="2" type="primary">Necator_chrII.g4215</name>
    <name evidence="2" type="ORF">RB195_016423</name>
</gene>
<dbReference type="EMBL" id="JAVFWL010000002">
    <property type="protein sequence ID" value="KAK6732036.1"/>
    <property type="molecule type" value="Genomic_DNA"/>
</dbReference>
<reference evidence="2 3" key="1">
    <citation type="submission" date="2023-08" db="EMBL/GenBank/DDBJ databases">
        <title>A Necator americanus chromosomal reference genome.</title>
        <authorList>
            <person name="Ilik V."/>
            <person name="Petrzelkova K.J."/>
            <person name="Pardy F."/>
            <person name="Fuh T."/>
            <person name="Niatou-Singa F.S."/>
            <person name="Gouil Q."/>
            <person name="Baker L."/>
            <person name="Ritchie M.E."/>
            <person name="Jex A.R."/>
            <person name="Gazzola D."/>
            <person name="Li H."/>
            <person name="Toshio Fujiwara R."/>
            <person name="Zhan B."/>
            <person name="Aroian R.V."/>
            <person name="Pafco B."/>
            <person name="Schwarz E.M."/>
        </authorList>
    </citation>
    <scope>NUCLEOTIDE SEQUENCE [LARGE SCALE GENOMIC DNA]</scope>
    <source>
        <strain evidence="2 3">Aroian</strain>
        <tissue evidence="2">Whole animal</tissue>
    </source>
</reference>
<evidence type="ECO:0000256" key="1">
    <source>
        <dbReference type="SAM" id="Coils"/>
    </source>
</evidence>
<evidence type="ECO:0008006" key="4">
    <source>
        <dbReference type="Google" id="ProtNLM"/>
    </source>
</evidence>
<comment type="caution">
    <text evidence="2">The sequence shown here is derived from an EMBL/GenBank/DDBJ whole genome shotgun (WGS) entry which is preliminary data.</text>
</comment>
<feature type="coiled-coil region" evidence="1">
    <location>
        <begin position="599"/>
        <end position="626"/>
    </location>
</feature>
<keyword evidence="1" id="KW-0175">Coiled coil</keyword>
<sequence>MKTGIDDDKDEGIGDVNADDVFKYDIDLIKEEVEYYKRKQAHKEDGDVSDEDSAIGSARVWKLTVPLATLNGPRRNTNVCTVNQRAITFKNLHNVELLRYRACGEQYILTKDRLVFHLLAFIDLPKEEPSAYDDPPFYSIINETIVVNPNYRFKKSDPQSQYGEEFLANIVAPYTATYVELRELTNFVDKLESNAALPVFWQVFLGFIQQFFADYRRAISALRRQKRLYVADLLEKSRPLRKCVRLLHMLTSAWFEVYKFDWIHVELAWNNIFVVMDCGAELSEDEAKLVSRLQEGYCQLLLRIMDRIYSLGEVPKNYENHFILYNDPADPELLITRSHPGFESLLWSDNLLLTVLRGAQARFRLGPELDVAPVFASAFYNCLKSLNWSERLFTSFQEFKHAFELTATRLTHELSKKLLLQIRAAGLQEYWKDMKEITCGRVAHCFAACVYGCTSDPSKTVAMDVSELYSTALLRSSMLPDRARKWQLTQTAVSETDHCIRCDLERPLSYVFRPSLIPAMNACMDNMFKIFRVVELLTSVSSDRKSAEDCGQVHEDRATAERRIRHMFFIVFKLLSLVSFIKDLFIEKVSSIFDKHAEILERAEEVEEVDDTLAQAESELQALMARTDIRKQFHEIVDILKRLAEEIRLKSVSNDLTSDTLLRWHKTTVRTVEFLALIGAAMPVDSVFHALHVRLKYQRENVRYPSEELD</sequence>
<name>A0ABR1C0D6_NECAM</name>
<keyword evidence="3" id="KW-1185">Reference proteome</keyword>
<dbReference type="Proteomes" id="UP001303046">
    <property type="component" value="Unassembled WGS sequence"/>
</dbReference>
<evidence type="ECO:0000313" key="2">
    <source>
        <dbReference type="EMBL" id="KAK6732036.1"/>
    </source>
</evidence>
<proteinExistence type="predicted"/>